<gene>
    <name evidence="2" type="ORF">CTI12_AA242070</name>
</gene>
<feature type="compositionally biased region" description="Basic and acidic residues" evidence="1">
    <location>
        <begin position="391"/>
        <end position="426"/>
    </location>
</feature>
<dbReference type="InterPro" id="IPR035979">
    <property type="entry name" value="RBD_domain_sf"/>
</dbReference>
<organism evidence="2 3">
    <name type="scientific">Artemisia annua</name>
    <name type="common">Sweet wormwood</name>
    <dbReference type="NCBI Taxonomy" id="35608"/>
    <lineage>
        <taxon>Eukaryota</taxon>
        <taxon>Viridiplantae</taxon>
        <taxon>Streptophyta</taxon>
        <taxon>Embryophyta</taxon>
        <taxon>Tracheophyta</taxon>
        <taxon>Spermatophyta</taxon>
        <taxon>Magnoliopsida</taxon>
        <taxon>eudicotyledons</taxon>
        <taxon>Gunneridae</taxon>
        <taxon>Pentapetalae</taxon>
        <taxon>asterids</taxon>
        <taxon>campanulids</taxon>
        <taxon>Asterales</taxon>
        <taxon>Asteraceae</taxon>
        <taxon>Asteroideae</taxon>
        <taxon>Anthemideae</taxon>
        <taxon>Artemisiinae</taxon>
        <taxon>Artemisia</taxon>
    </lineage>
</organism>
<accession>A0A2U1NP86</accession>
<feature type="compositionally biased region" description="Acidic residues" evidence="1">
    <location>
        <begin position="359"/>
        <end position="385"/>
    </location>
</feature>
<sequence>MVRNTSTMRDANGWTWKFKNNKVDTTTPIRNPFHKEVEKITTSFYVTNFPDYVDAKRLWKECESYGCIVDTFIAYKKSKRGKRFGLVRCIGVKNEEELANSLATIWIGSYHMFDAVARFKRKEGYVDLPKKTVENYNSYVRDNKLEHVASTQTKKTYASTLHGDGGSKAERQEMKMKQVTLSDHELVQINNSLEIAPVKVKSVETMSTLYRLFCEEGFDEVKIHHIGGLWLWLQFQNEETCNAFKNNSNLNSFFSSIKPVSKNFLVDERMVWVEISGLPLCAWGSNAYKKVASTVGKFMFFENDNSAAMSLGRVCVATKQKTLISEGVQVTIHGEDYVAQVQELGSWSINIEESPSQESESDSQEGDEGEKEGDSESEGDIDVDIQVDKQANNEEEKEHAKHQDESTHNNTGNEEKTPTIETDSNKRSVTSDLSRPPGFEHFKKTEKEPSENSVQSKLCKCTTSFDRYSRKDIR</sequence>
<dbReference type="Proteomes" id="UP000245207">
    <property type="component" value="Unassembled WGS sequence"/>
</dbReference>
<protein>
    <submittedName>
        <fullName evidence="2">Uncharacterized protein</fullName>
    </submittedName>
</protein>
<dbReference type="GO" id="GO:0003676">
    <property type="term" value="F:nucleic acid binding"/>
    <property type="evidence" value="ECO:0007669"/>
    <property type="project" value="InterPro"/>
</dbReference>
<dbReference type="SUPFAM" id="SSF54928">
    <property type="entry name" value="RNA-binding domain, RBD"/>
    <property type="match status" value="1"/>
</dbReference>
<evidence type="ECO:0000313" key="2">
    <source>
        <dbReference type="EMBL" id="PWA75327.1"/>
    </source>
</evidence>
<feature type="region of interest" description="Disordered" evidence="1">
    <location>
        <begin position="351"/>
        <end position="474"/>
    </location>
</feature>
<name>A0A2U1NP86_ARTAN</name>
<reference evidence="2 3" key="1">
    <citation type="journal article" date="2018" name="Mol. Plant">
        <title>The genome of Artemisia annua provides insight into the evolution of Asteraceae family and artemisinin biosynthesis.</title>
        <authorList>
            <person name="Shen Q."/>
            <person name="Zhang L."/>
            <person name="Liao Z."/>
            <person name="Wang S."/>
            <person name="Yan T."/>
            <person name="Shi P."/>
            <person name="Liu M."/>
            <person name="Fu X."/>
            <person name="Pan Q."/>
            <person name="Wang Y."/>
            <person name="Lv Z."/>
            <person name="Lu X."/>
            <person name="Zhang F."/>
            <person name="Jiang W."/>
            <person name="Ma Y."/>
            <person name="Chen M."/>
            <person name="Hao X."/>
            <person name="Li L."/>
            <person name="Tang Y."/>
            <person name="Lv G."/>
            <person name="Zhou Y."/>
            <person name="Sun X."/>
            <person name="Brodelius P.E."/>
            <person name="Rose J.K.C."/>
            <person name="Tang K."/>
        </authorList>
    </citation>
    <scope>NUCLEOTIDE SEQUENCE [LARGE SCALE GENOMIC DNA]</scope>
    <source>
        <strain evidence="3">cv. Huhao1</strain>
        <tissue evidence="2">Leaf</tissue>
    </source>
</reference>
<proteinExistence type="predicted"/>
<feature type="compositionally biased region" description="Polar residues" evidence="1">
    <location>
        <begin position="451"/>
        <end position="466"/>
    </location>
</feature>
<comment type="caution">
    <text evidence="2">The sequence shown here is derived from an EMBL/GenBank/DDBJ whole genome shotgun (WGS) entry which is preliminary data.</text>
</comment>
<keyword evidence="3" id="KW-1185">Reference proteome</keyword>
<feature type="compositionally biased region" description="Basic and acidic residues" evidence="1">
    <location>
        <begin position="438"/>
        <end position="450"/>
    </location>
</feature>
<evidence type="ECO:0000313" key="3">
    <source>
        <dbReference type="Proteomes" id="UP000245207"/>
    </source>
</evidence>
<dbReference type="AlphaFoldDB" id="A0A2U1NP86"/>
<evidence type="ECO:0000256" key="1">
    <source>
        <dbReference type="SAM" id="MobiDB-lite"/>
    </source>
</evidence>
<dbReference type="EMBL" id="PKPP01002427">
    <property type="protein sequence ID" value="PWA75327.1"/>
    <property type="molecule type" value="Genomic_DNA"/>
</dbReference>